<dbReference type="InterPro" id="IPR050364">
    <property type="entry name" value="Cytochrome_P450_fung"/>
</dbReference>
<dbReference type="Gene3D" id="1.10.630.10">
    <property type="entry name" value="Cytochrome P450"/>
    <property type="match status" value="1"/>
</dbReference>
<feature type="transmembrane region" description="Helical" evidence="8">
    <location>
        <begin position="6"/>
        <end position="21"/>
    </location>
</feature>
<comment type="cofactor">
    <cofactor evidence="1">
        <name>heme</name>
        <dbReference type="ChEBI" id="CHEBI:30413"/>
    </cofactor>
</comment>
<keyword evidence="4" id="KW-0479">Metal-binding</keyword>
<evidence type="ECO:0000256" key="1">
    <source>
        <dbReference type="ARBA" id="ARBA00001971"/>
    </source>
</evidence>
<evidence type="ECO:0000256" key="2">
    <source>
        <dbReference type="ARBA" id="ARBA00010617"/>
    </source>
</evidence>
<keyword evidence="10" id="KW-1185">Reference proteome</keyword>
<protein>
    <recommendedName>
        <fullName evidence="11">Cytochrome P450</fullName>
    </recommendedName>
</protein>
<keyword evidence="6" id="KW-0408">Iron</keyword>
<dbReference type="GO" id="GO:0004497">
    <property type="term" value="F:monooxygenase activity"/>
    <property type="evidence" value="ECO:0007669"/>
    <property type="project" value="UniProtKB-KW"/>
</dbReference>
<gene>
    <name evidence="9" type="ORF">GALMADRAFT_1344012</name>
</gene>
<evidence type="ECO:0000256" key="4">
    <source>
        <dbReference type="ARBA" id="ARBA00022723"/>
    </source>
</evidence>
<dbReference type="InterPro" id="IPR036396">
    <property type="entry name" value="Cyt_P450_sf"/>
</dbReference>
<keyword evidence="8" id="KW-0472">Membrane</keyword>
<dbReference type="Proteomes" id="UP000027222">
    <property type="component" value="Unassembled WGS sequence"/>
</dbReference>
<sequence>MDKLPAISLLLGIATVLWIIVKRLPNHPPLPPGPPADPIIGHLRIMPTDDNDIFFYELSKKYGKVSHLRIPGRTMVILNSAQAAVDLLDKRGAIYSDRAPSDVFMLYAVPFLFLISGRVGNE</sequence>
<reference evidence="10" key="1">
    <citation type="journal article" date="2014" name="Proc. Natl. Acad. Sci. U.S.A.">
        <title>Extensive sampling of basidiomycete genomes demonstrates inadequacy of the white-rot/brown-rot paradigm for wood decay fungi.</title>
        <authorList>
            <person name="Riley R."/>
            <person name="Salamov A.A."/>
            <person name="Brown D.W."/>
            <person name="Nagy L.G."/>
            <person name="Floudas D."/>
            <person name="Held B.W."/>
            <person name="Levasseur A."/>
            <person name="Lombard V."/>
            <person name="Morin E."/>
            <person name="Otillar R."/>
            <person name="Lindquist E.A."/>
            <person name="Sun H."/>
            <person name="LaButti K.M."/>
            <person name="Schmutz J."/>
            <person name="Jabbour D."/>
            <person name="Luo H."/>
            <person name="Baker S.E."/>
            <person name="Pisabarro A.G."/>
            <person name="Walton J.D."/>
            <person name="Blanchette R.A."/>
            <person name="Henrissat B."/>
            <person name="Martin F."/>
            <person name="Cullen D."/>
            <person name="Hibbett D.S."/>
            <person name="Grigoriev I.V."/>
        </authorList>
    </citation>
    <scope>NUCLEOTIDE SEQUENCE [LARGE SCALE GENOMIC DNA]</scope>
    <source>
        <strain evidence="10">CBS 339.88</strain>
    </source>
</reference>
<dbReference type="HOGENOM" id="CLU_001570_21_1_1"/>
<dbReference type="GO" id="GO:0005506">
    <property type="term" value="F:iron ion binding"/>
    <property type="evidence" value="ECO:0007669"/>
    <property type="project" value="InterPro"/>
</dbReference>
<evidence type="ECO:0000256" key="5">
    <source>
        <dbReference type="ARBA" id="ARBA00023002"/>
    </source>
</evidence>
<evidence type="ECO:0000256" key="7">
    <source>
        <dbReference type="ARBA" id="ARBA00023033"/>
    </source>
</evidence>
<evidence type="ECO:0000256" key="3">
    <source>
        <dbReference type="ARBA" id="ARBA00022617"/>
    </source>
</evidence>
<comment type="similarity">
    <text evidence="2">Belongs to the cytochrome P450 family.</text>
</comment>
<name>A0A067SZZ1_GALM3</name>
<dbReference type="PANTHER" id="PTHR46300">
    <property type="entry name" value="P450, PUTATIVE (EUROFUNG)-RELATED-RELATED"/>
    <property type="match status" value="1"/>
</dbReference>
<keyword evidence="8" id="KW-0812">Transmembrane</keyword>
<dbReference type="SUPFAM" id="SSF48264">
    <property type="entry name" value="Cytochrome P450"/>
    <property type="match status" value="1"/>
</dbReference>
<accession>A0A067SZZ1</accession>
<dbReference type="InterPro" id="IPR001128">
    <property type="entry name" value="Cyt_P450"/>
</dbReference>
<keyword evidence="5" id="KW-0560">Oxidoreductase</keyword>
<evidence type="ECO:0000313" key="9">
    <source>
        <dbReference type="EMBL" id="KDR72343.1"/>
    </source>
</evidence>
<evidence type="ECO:0008006" key="11">
    <source>
        <dbReference type="Google" id="ProtNLM"/>
    </source>
</evidence>
<evidence type="ECO:0000313" key="10">
    <source>
        <dbReference type="Proteomes" id="UP000027222"/>
    </source>
</evidence>
<dbReference type="GO" id="GO:0020037">
    <property type="term" value="F:heme binding"/>
    <property type="evidence" value="ECO:0007669"/>
    <property type="project" value="InterPro"/>
</dbReference>
<evidence type="ECO:0000256" key="8">
    <source>
        <dbReference type="SAM" id="Phobius"/>
    </source>
</evidence>
<dbReference type="OrthoDB" id="1055148at2759"/>
<dbReference type="STRING" id="685588.A0A067SZZ1"/>
<organism evidence="9 10">
    <name type="scientific">Galerina marginata (strain CBS 339.88)</name>
    <dbReference type="NCBI Taxonomy" id="685588"/>
    <lineage>
        <taxon>Eukaryota</taxon>
        <taxon>Fungi</taxon>
        <taxon>Dikarya</taxon>
        <taxon>Basidiomycota</taxon>
        <taxon>Agaricomycotina</taxon>
        <taxon>Agaricomycetes</taxon>
        <taxon>Agaricomycetidae</taxon>
        <taxon>Agaricales</taxon>
        <taxon>Agaricineae</taxon>
        <taxon>Strophariaceae</taxon>
        <taxon>Galerina</taxon>
    </lineage>
</organism>
<dbReference type="AlphaFoldDB" id="A0A067SZZ1"/>
<evidence type="ECO:0000256" key="6">
    <source>
        <dbReference type="ARBA" id="ARBA00023004"/>
    </source>
</evidence>
<keyword evidence="7" id="KW-0503">Monooxygenase</keyword>
<keyword evidence="3" id="KW-0349">Heme</keyword>
<dbReference type="EMBL" id="KL142389">
    <property type="protein sequence ID" value="KDR72343.1"/>
    <property type="molecule type" value="Genomic_DNA"/>
</dbReference>
<proteinExistence type="inferred from homology"/>
<keyword evidence="8" id="KW-1133">Transmembrane helix</keyword>
<dbReference type="Pfam" id="PF00067">
    <property type="entry name" value="p450"/>
    <property type="match status" value="1"/>
</dbReference>
<dbReference type="GO" id="GO:0016705">
    <property type="term" value="F:oxidoreductase activity, acting on paired donors, with incorporation or reduction of molecular oxygen"/>
    <property type="evidence" value="ECO:0007669"/>
    <property type="project" value="InterPro"/>
</dbReference>